<reference evidence="1" key="1">
    <citation type="submission" date="2021-05" db="EMBL/GenBank/DDBJ databases">
        <title>The genome of the haptophyte Pavlova lutheri (Diacronema luteri, Pavlovales) - a model for lipid biosynthesis in eukaryotic algae.</title>
        <authorList>
            <person name="Hulatt C.J."/>
            <person name="Posewitz M.C."/>
        </authorList>
    </citation>
    <scope>NUCLEOTIDE SEQUENCE</scope>
    <source>
        <strain evidence="1">NIVA-4/92</strain>
    </source>
</reference>
<proteinExistence type="predicted"/>
<comment type="caution">
    <text evidence="1">The sequence shown here is derived from an EMBL/GenBank/DDBJ whole genome shotgun (WGS) entry which is preliminary data.</text>
</comment>
<dbReference type="SUPFAM" id="SSF50998">
    <property type="entry name" value="Quinoprotein alcohol dehydrogenase-like"/>
    <property type="match status" value="1"/>
</dbReference>
<dbReference type="Proteomes" id="UP000751190">
    <property type="component" value="Unassembled WGS sequence"/>
</dbReference>
<organism evidence="1 2">
    <name type="scientific">Diacronema lutheri</name>
    <name type="common">Unicellular marine alga</name>
    <name type="synonym">Monochrysis lutheri</name>
    <dbReference type="NCBI Taxonomy" id="2081491"/>
    <lineage>
        <taxon>Eukaryota</taxon>
        <taxon>Haptista</taxon>
        <taxon>Haptophyta</taxon>
        <taxon>Pavlovophyceae</taxon>
        <taxon>Pavlovales</taxon>
        <taxon>Pavlovaceae</taxon>
        <taxon>Diacronema</taxon>
    </lineage>
</organism>
<dbReference type="Gene3D" id="2.130.10.10">
    <property type="entry name" value="YVTN repeat-like/Quinoprotein amine dehydrogenase"/>
    <property type="match status" value="2"/>
</dbReference>
<sequence>MGNACIAPAEEPRVVTAVPRWRAHGAVQKPACVKRLLVDEDDSNTLYAGSWDALARRYDLRTGELTLVYTGAMADIIDMAQCTTVDGQRLLFAAPCGPPGICCWRRGDAQLVCVFVTDPAHASPNGAFSAYGLAATPTRLYCGHAFRGVMSWPVAGALPRDDGQAAIVAHPKLFTASGPLDSERGPATLVSSNGAMALALSPSGSPGPRLLATGHIVELNVLLTIPGSQAAALPAATLDEAADANSRQHSGEFGLFVWDAEAGTARALLGFKHNAALRAVEWAGADSLISGDLNGRVLHWRVSTREVLRQLAPCSQARCRVLLLVSPGALPWPAGGRDQRAAAATRVLTGSDDGPPLVAHALVPSGARAPRGGGGAAAADGTPPPLVMLSAATLPAAGRNSLYSVAQTHDFFVTGHKAGEIFVWSRESGNLLKAMGTAGSANDAPFVRGAAPAHDPSTLAVVMPGAANSSQGTHLARELNVYRPLKF</sequence>
<protein>
    <submittedName>
        <fullName evidence="1">Uncharacterized protein</fullName>
    </submittedName>
</protein>
<dbReference type="OrthoDB" id="10427738at2759"/>
<accession>A0A8J5Y0J5</accession>
<name>A0A8J5Y0J5_DIALT</name>
<dbReference type="AlphaFoldDB" id="A0A8J5Y0J5"/>
<dbReference type="InterPro" id="IPR015943">
    <property type="entry name" value="WD40/YVTN_repeat-like_dom_sf"/>
</dbReference>
<evidence type="ECO:0000313" key="1">
    <source>
        <dbReference type="EMBL" id="KAG8469045.1"/>
    </source>
</evidence>
<gene>
    <name evidence="1" type="ORF">KFE25_007563</name>
</gene>
<keyword evidence="2" id="KW-1185">Reference proteome</keyword>
<evidence type="ECO:0000313" key="2">
    <source>
        <dbReference type="Proteomes" id="UP000751190"/>
    </source>
</evidence>
<dbReference type="EMBL" id="JAGTXO010000003">
    <property type="protein sequence ID" value="KAG8469045.1"/>
    <property type="molecule type" value="Genomic_DNA"/>
</dbReference>
<dbReference type="InterPro" id="IPR011047">
    <property type="entry name" value="Quinoprotein_ADH-like_sf"/>
</dbReference>